<dbReference type="AlphaFoldDB" id="A0A395NBH3"/>
<evidence type="ECO:0000256" key="1">
    <source>
        <dbReference type="ARBA" id="ARBA00004123"/>
    </source>
</evidence>
<evidence type="ECO:0000313" key="11">
    <source>
        <dbReference type="Proteomes" id="UP000266272"/>
    </source>
</evidence>
<dbReference type="InterPro" id="IPR001878">
    <property type="entry name" value="Znf_CCHC"/>
</dbReference>
<dbReference type="GO" id="GO:0071038">
    <property type="term" value="P:TRAMP-dependent tRNA surveillance pathway"/>
    <property type="evidence" value="ECO:0007669"/>
    <property type="project" value="TreeGrafter"/>
</dbReference>
<dbReference type="GO" id="GO:0071031">
    <property type="term" value="P:nuclear mRNA surveillance of mRNA 3'-end processing"/>
    <property type="evidence" value="ECO:0007669"/>
    <property type="project" value="TreeGrafter"/>
</dbReference>
<evidence type="ECO:0000256" key="6">
    <source>
        <dbReference type="ARBA" id="ARBA00023242"/>
    </source>
</evidence>
<dbReference type="GO" id="GO:0071035">
    <property type="term" value="P:nuclear polyadenylation-dependent rRNA catabolic process"/>
    <property type="evidence" value="ECO:0007669"/>
    <property type="project" value="TreeGrafter"/>
</dbReference>
<evidence type="ECO:0000256" key="5">
    <source>
        <dbReference type="ARBA" id="ARBA00022833"/>
    </source>
</evidence>
<evidence type="ECO:0000313" key="10">
    <source>
        <dbReference type="EMBL" id="RFU73187.1"/>
    </source>
</evidence>
<evidence type="ECO:0000256" key="3">
    <source>
        <dbReference type="ARBA" id="ARBA00022737"/>
    </source>
</evidence>
<feature type="region of interest" description="Disordered" evidence="8">
    <location>
        <begin position="473"/>
        <end position="537"/>
    </location>
</feature>
<dbReference type="InterPro" id="IPR051644">
    <property type="entry name" value="TRAMP_AT-DNA-binding"/>
</dbReference>
<dbReference type="EMBL" id="PXOA01000688">
    <property type="protein sequence ID" value="RFU73187.1"/>
    <property type="molecule type" value="Genomic_DNA"/>
</dbReference>
<evidence type="ECO:0000256" key="2">
    <source>
        <dbReference type="ARBA" id="ARBA00022723"/>
    </source>
</evidence>
<feature type="compositionally biased region" description="Basic and acidic residues" evidence="8">
    <location>
        <begin position="79"/>
        <end position="93"/>
    </location>
</feature>
<keyword evidence="11" id="KW-1185">Reference proteome</keyword>
<protein>
    <submittedName>
        <fullName evidence="10">Zinc knuckle domain</fullName>
    </submittedName>
</protein>
<dbReference type="SMART" id="SM00343">
    <property type="entry name" value="ZnF_C2HC"/>
    <property type="match status" value="5"/>
</dbReference>
<gene>
    <name evidence="10" type="ORF">TARUN_9062</name>
</gene>
<comment type="subcellular location">
    <subcellularLocation>
        <location evidence="1">Nucleus</location>
    </subcellularLocation>
</comment>
<evidence type="ECO:0000256" key="7">
    <source>
        <dbReference type="PROSITE-ProRule" id="PRU00047"/>
    </source>
</evidence>
<dbReference type="Gene3D" id="4.10.60.10">
    <property type="entry name" value="Zinc finger, CCHC-type"/>
    <property type="match status" value="2"/>
</dbReference>
<dbReference type="OrthoDB" id="7608935at2759"/>
<keyword evidence="5" id="KW-0862">Zinc</keyword>
<accession>A0A395NBH3</accession>
<feature type="region of interest" description="Disordered" evidence="8">
    <location>
        <begin position="202"/>
        <end position="247"/>
    </location>
</feature>
<evidence type="ECO:0000259" key="9">
    <source>
        <dbReference type="PROSITE" id="PS50158"/>
    </source>
</evidence>
<dbReference type="InterPro" id="IPR036875">
    <property type="entry name" value="Znf_CCHC_sf"/>
</dbReference>
<dbReference type="GO" id="GO:0008270">
    <property type="term" value="F:zinc ion binding"/>
    <property type="evidence" value="ECO:0007669"/>
    <property type="project" value="UniProtKB-KW"/>
</dbReference>
<dbReference type="GO" id="GO:0071036">
    <property type="term" value="P:nuclear polyadenylation-dependent snoRNA catabolic process"/>
    <property type="evidence" value="ECO:0007669"/>
    <property type="project" value="TreeGrafter"/>
</dbReference>
<dbReference type="PANTHER" id="PTHR46543:SF1">
    <property type="entry name" value="ZINC FINGER CCHC DOMAIN-CONTAINING PROTEIN 7"/>
    <property type="match status" value="1"/>
</dbReference>
<reference evidence="10 11" key="1">
    <citation type="journal article" date="2018" name="PLoS Pathog.">
        <title>Evolution of structural diversity of trichothecenes, a family of toxins produced by plant pathogenic and entomopathogenic fungi.</title>
        <authorList>
            <person name="Proctor R.H."/>
            <person name="McCormick S.P."/>
            <person name="Kim H.S."/>
            <person name="Cardoza R.E."/>
            <person name="Stanley A.M."/>
            <person name="Lindo L."/>
            <person name="Kelly A."/>
            <person name="Brown D.W."/>
            <person name="Lee T."/>
            <person name="Vaughan M.M."/>
            <person name="Alexander N.J."/>
            <person name="Busman M."/>
            <person name="Gutierrez S."/>
        </authorList>
    </citation>
    <scope>NUCLEOTIDE SEQUENCE [LARGE SCALE GENOMIC DNA]</scope>
    <source>
        <strain evidence="10 11">IBT 40837</strain>
    </source>
</reference>
<feature type="compositionally biased region" description="Polar residues" evidence="8">
    <location>
        <begin position="231"/>
        <end position="245"/>
    </location>
</feature>
<proteinExistence type="predicted"/>
<keyword evidence="3" id="KW-0677">Repeat</keyword>
<dbReference type="PROSITE" id="PS50158">
    <property type="entry name" value="ZF_CCHC"/>
    <property type="match status" value="1"/>
</dbReference>
<dbReference type="SUPFAM" id="SSF57756">
    <property type="entry name" value="Retrovirus zinc finger-like domains"/>
    <property type="match status" value="2"/>
</dbReference>
<sequence>MATDQSNPGDFISMLSSEDERPLPKKRRSPNGDSASIGGRNASTERSKRARVSSASADSITGAKVSEEGEIDDDEDSEGEVRTPDTGSERNKSGDITSGGVFVPKDPPVYTDDSVSIKLPVFSQQREGSWLARFKEWVQLLHTANSPHATQITPALVRAAYKQYIDIHSRLKPNKKRSARLAAERFEDASLAHLLKTLQPEAAQEPAKVPAAPESQIGAPEQLPTPDGKNGLSTTDDSQPDTLTAQPGGIYVIDVNPQPQASNTRKLEPEPPRSANITMHHREGIPSGADALEQQRRYFPSASDPSNMCLLCGREGHIADNCTKCICKFCGKDGHWDYACSAIKIRCRKCSQLGHIAAACVEKLALTKEEGLACSYCDSPDHLEKDCTEIWRSFHPETGTIKTVTALPVSCAACGSAQHYSGDCPQTQSYAANPTWSLANKSQYLDPTCSSSAIVGVSAFEPASNRQSELKIRGHASRTNTVHYSEGEDSDDVEFLGQRAAPKPVRTGHIRVSTNLQAPNGGGQQPPLPPGPPPSWP</sequence>
<dbReference type="GO" id="GO:0003723">
    <property type="term" value="F:RNA binding"/>
    <property type="evidence" value="ECO:0007669"/>
    <property type="project" value="TreeGrafter"/>
</dbReference>
<comment type="caution">
    <text evidence="10">The sequence shown here is derived from an EMBL/GenBank/DDBJ whole genome shotgun (WGS) entry which is preliminary data.</text>
</comment>
<dbReference type="STRING" id="490622.A0A395NBH3"/>
<feature type="compositionally biased region" description="Acidic residues" evidence="8">
    <location>
        <begin position="68"/>
        <end position="78"/>
    </location>
</feature>
<dbReference type="GO" id="GO:0071039">
    <property type="term" value="P:nuclear polyadenylation-dependent CUT catabolic process"/>
    <property type="evidence" value="ECO:0007669"/>
    <property type="project" value="TreeGrafter"/>
</dbReference>
<evidence type="ECO:0000256" key="4">
    <source>
        <dbReference type="ARBA" id="ARBA00022771"/>
    </source>
</evidence>
<feature type="domain" description="CCHC-type" evidence="9">
    <location>
        <begin position="309"/>
        <end position="324"/>
    </location>
</feature>
<organism evidence="10 11">
    <name type="scientific">Trichoderma arundinaceum</name>
    <dbReference type="NCBI Taxonomy" id="490622"/>
    <lineage>
        <taxon>Eukaryota</taxon>
        <taxon>Fungi</taxon>
        <taxon>Dikarya</taxon>
        <taxon>Ascomycota</taxon>
        <taxon>Pezizomycotina</taxon>
        <taxon>Sordariomycetes</taxon>
        <taxon>Hypocreomycetidae</taxon>
        <taxon>Hypocreales</taxon>
        <taxon>Hypocreaceae</taxon>
        <taxon>Trichoderma</taxon>
    </lineage>
</organism>
<dbReference type="GO" id="GO:0031499">
    <property type="term" value="C:TRAMP complex"/>
    <property type="evidence" value="ECO:0007669"/>
    <property type="project" value="TreeGrafter"/>
</dbReference>
<keyword evidence="4 7" id="KW-0863">Zinc-finger</keyword>
<dbReference type="PANTHER" id="PTHR46543">
    <property type="entry name" value="ZINC FINGER CCHC DOMAIN-CONTAINING PROTEIN 7"/>
    <property type="match status" value="1"/>
</dbReference>
<feature type="non-terminal residue" evidence="10">
    <location>
        <position position="537"/>
    </location>
</feature>
<dbReference type="GO" id="GO:0071037">
    <property type="term" value="P:nuclear polyadenylation-dependent snRNA catabolic process"/>
    <property type="evidence" value="ECO:0007669"/>
    <property type="project" value="TreeGrafter"/>
</dbReference>
<name>A0A395NBH3_TRIAR</name>
<keyword evidence="2" id="KW-0479">Metal-binding</keyword>
<dbReference type="Proteomes" id="UP000266272">
    <property type="component" value="Unassembled WGS sequence"/>
</dbReference>
<feature type="region of interest" description="Disordered" evidence="8">
    <location>
        <begin position="1"/>
        <end position="105"/>
    </location>
</feature>
<keyword evidence="6" id="KW-0539">Nucleus</keyword>
<evidence type="ECO:0000256" key="8">
    <source>
        <dbReference type="SAM" id="MobiDB-lite"/>
    </source>
</evidence>
<feature type="compositionally biased region" description="Pro residues" evidence="8">
    <location>
        <begin position="526"/>
        <end position="537"/>
    </location>
</feature>